<dbReference type="Pfam" id="PF02098">
    <property type="entry name" value="His_binding"/>
    <property type="match status" value="1"/>
</dbReference>
<dbReference type="InterPro" id="IPR012674">
    <property type="entry name" value="Calycin"/>
</dbReference>
<sequence length="245" mass="28191">MKVVLRSIVLYVLAALVDAQKAGETRIDEDKTYWKDQDIGKALNNSDRLSWLYYRTYTRDTKNERHLCVYANVKGVVEPYVYEFEQGYKIINEKEEEKWEKETLYAKTFVRQPLLTHEVRTVHNAMKVSRKKDAESGKEYQLIYSDYRSCDVLRVLGMNGDRECELYLHNKGVKNGVPASCESLYKNACGRGDPKYTQQVYNESGSDHFPPETPEQENPKPTEPTTSTKEEPEGEPTPSTVPPGC</sequence>
<feature type="region of interest" description="Disordered" evidence="1">
    <location>
        <begin position="196"/>
        <end position="245"/>
    </location>
</feature>
<name>A0A0K8RFG9_IXORI</name>
<evidence type="ECO:0000256" key="2">
    <source>
        <dbReference type="SAM" id="SignalP"/>
    </source>
</evidence>
<dbReference type="EMBL" id="GADI01003896">
    <property type="protein sequence ID" value="JAA69912.1"/>
    <property type="molecule type" value="mRNA"/>
</dbReference>
<dbReference type="SUPFAM" id="SSF50814">
    <property type="entry name" value="Lipocalins"/>
    <property type="match status" value="1"/>
</dbReference>
<protein>
    <submittedName>
        <fullName evidence="3">Putative salivary lipocalin</fullName>
    </submittedName>
</protein>
<organism evidence="3">
    <name type="scientific">Ixodes ricinus</name>
    <name type="common">Common tick</name>
    <name type="synonym">Acarus ricinus</name>
    <dbReference type="NCBI Taxonomy" id="34613"/>
    <lineage>
        <taxon>Eukaryota</taxon>
        <taxon>Metazoa</taxon>
        <taxon>Ecdysozoa</taxon>
        <taxon>Arthropoda</taxon>
        <taxon>Chelicerata</taxon>
        <taxon>Arachnida</taxon>
        <taxon>Acari</taxon>
        <taxon>Parasitiformes</taxon>
        <taxon>Ixodida</taxon>
        <taxon>Ixodoidea</taxon>
        <taxon>Ixodidae</taxon>
        <taxon>Ixodinae</taxon>
        <taxon>Ixodes</taxon>
    </lineage>
</organism>
<accession>A0A0K8RFG9</accession>
<proteinExistence type="evidence at transcript level"/>
<dbReference type="InterPro" id="IPR002970">
    <property type="entry name" value="Tick_his-bd"/>
</dbReference>
<reference evidence="3" key="1">
    <citation type="submission" date="2012-12" db="EMBL/GenBank/DDBJ databases">
        <title>Identification and characterization of a phenylalanine ammonia-lyase gene family in Isatis indigotica Fort.</title>
        <authorList>
            <person name="Liu Q."/>
            <person name="Chen J."/>
            <person name="Zhou X."/>
            <person name="Di P."/>
            <person name="Xiao Y."/>
            <person name="Xuan H."/>
            <person name="Zhang L."/>
            <person name="Chen W."/>
        </authorList>
    </citation>
    <scope>NUCLEOTIDE SEQUENCE</scope>
    <source>
        <tissue evidence="3">Salivary gland</tissue>
    </source>
</reference>
<evidence type="ECO:0000256" key="1">
    <source>
        <dbReference type="SAM" id="MobiDB-lite"/>
    </source>
</evidence>
<dbReference type="Gene3D" id="2.40.128.20">
    <property type="match status" value="1"/>
</dbReference>
<dbReference type="GO" id="GO:0043176">
    <property type="term" value="F:amine binding"/>
    <property type="evidence" value="ECO:0007669"/>
    <property type="project" value="InterPro"/>
</dbReference>
<keyword evidence="2" id="KW-0732">Signal</keyword>
<evidence type="ECO:0000313" key="3">
    <source>
        <dbReference type="EMBL" id="JAA69912.1"/>
    </source>
</evidence>
<dbReference type="GO" id="GO:0030682">
    <property type="term" value="P:symbiont-mediated perturbation of host defenses"/>
    <property type="evidence" value="ECO:0007669"/>
    <property type="project" value="InterPro"/>
</dbReference>
<dbReference type="AlphaFoldDB" id="A0A0K8RFG9"/>
<feature type="signal peptide" evidence="2">
    <location>
        <begin position="1"/>
        <end position="19"/>
    </location>
</feature>
<feature type="chain" id="PRO_5005517765" evidence="2">
    <location>
        <begin position="20"/>
        <end position="245"/>
    </location>
</feature>